<dbReference type="Pfam" id="PF14592">
    <property type="entry name" value="Chondroitinas_B"/>
    <property type="match status" value="1"/>
</dbReference>
<comment type="caution">
    <text evidence="3">The sequence shown here is derived from an EMBL/GenBank/DDBJ whole genome shotgun (WGS) entry which is preliminary data.</text>
</comment>
<feature type="compositionally biased region" description="Gly residues" evidence="1">
    <location>
        <begin position="411"/>
        <end position="423"/>
    </location>
</feature>
<dbReference type="InterPro" id="IPR011050">
    <property type="entry name" value="Pectin_lyase_fold/virulence"/>
</dbReference>
<feature type="region of interest" description="Disordered" evidence="1">
    <location>
        <begin position="410"/>
        <end position="478"/>
    </location>
</feature>
<evidence type="ECO:0000313" key="4">
    <source>
        <dbReference type="Proteomes" id="UP001516472"/>
    </source>
</evidence>
<accession>A0ABR9PK97</accession>
<feature type="signal peptide" evidence="2">
    <location>
        <begin position="1"/>
        <end position="17"/>
    </location>
</feature>
<name>A0ABR9PK97_9BACT</name>
<feature type="compositionally biased region" description="Gly residues" evidence="1">
    <location>
        <begin position="433"/>
        <end position="448"/>
    </location>
</feature>
<sequence length="498" mass="51307">MRTTSLVLLLLPLTGGAAVKNVSNVTELQAALASAKAGDDIVLANGTYTVNANLNCQAEGTQSLPITVRAANRHGALVRFNAVEGFKVSGRYWTFDGLTVEGICANDNDCEHAFHVTGHAEGFVLRNSRVRDFNSQLKSNAQKNDAGVWEIPHRGLIEHNEIYDTRTRATGKPVNKLNIDTGEDWVVRDNYVHDFSTQSGVAHGAFMKSGGKRGLFERNRVVCAKDRALAGTSIGLSFGGGGTGAAFCAPAFDASVPCTPEHSDGVMRNNIVANCSDVAVYLNKATNTRVLFNTFVGTTGVDFRFASSTGEAHGNVLSSVIRVREGGTFTAGTNRTNVTTATWASWYVAPLKGDLTLKGDVSTLIGAAARNASVPDDFCARPRPATAAYTLGALEHSLGDCAADAGSPDAGAGGTDAGTGGTADAGSGAADAGTGGGTDAGTGGGTDAGTGVADAGTGSNPDQQAPDEDEGGCSASPGLLPMLLTLLVPLALRRRARR</sequence>
<protein>
    <submittedName>
        <fullName evidence="3">PE-PGRS family protein</fullName>
    </submittedName>
</protein>
<dbReference type="RefSeq" id="WP_193347762.1">
    <property type="nucleotide sequence ID" value="NZ_JAAIYO010000002.1"/>
</dbReference>
<dbReference type="EMBL" id="JAAIYO010000002">
    <property type="protein sequence ID" value="MBE4748352.1"/>
    <property type="molecule type" value="Genomic_DNA"/>
</dbReference>
<feature type="compositionally biased region" description="Low complexity" evidence="1">
    <location>
        <begin position="449"/>
        <end position="458"/>
    </location>
</feature>
<evidence type="ECO:0000256" key="2">
    <source>
        <dbReference type="SAM" id="SignalP"/>
    </source>
</evidence>
<reference evidence="3 4" key="1">
    <citation type="submission" date="2020-02" db="EMBL/GenBank/DDBJ databases">
        <authorList>
            <person name="Babadi Z.K."/>
            <person name="Risdian C."/>
            <person name="Ebrahimipour G.H."/>
            <person name="Wink J."/>
        </authorList>
    </citation>
    <scope>NUCLEOTIDE SEQUENCE [LARGE SCALE GENOMIC DNA]</scope>
    <source>
        <strain evidence="3 4">ZKHCc1 1396</strain>
    </source>
</reference>
<dbReference type="Proteomes" id="UP001516472">
    <property type="component" value="Unassembled WGS sequence"/>
</dbReference>
<evidence type="ECO:0000256" key="1">
    <source>
        <dbReference type="SAM" id="MobiDB-lite"/>
    </source>
</evidence>
<gene>
    <name evidence="3" type="ORF">G4177_09250</name>
</gene>
<proteinExistence type="predicted"/>
<feature type="chain" id="PRO_5046856995" evidence="2">
    <location>
        <begin position="18"/>
        <end position="498"/>
    </location>
</feature>
<dbReference type="InterPro" id="IPR039513">
    <property type="entry name" value="PL-6"/>
</dbReference>
<dbReference type="InterPro" id="IPR012334">
    <property type="entry name" value="Pectin_lyas_fold"/>
</dbReference>
<keyword evidence="4" id="KW-1185">Reference proteome</keyword>
<keyword evidence="2" id="KW-0732">Signal</keyword>
<organism evidence="3 4">
    <name type="scientific">Corallococcus soli</name>
    <dbReference type="NCBI Taxonomy" id="2710757"/>
    <lineage>
        <taxon>Bacteria</taxon>
        <taxon>Pseudomonadati</taxon>
        <taxon>Myxococcota</taxon>
        <taxon>Myxococcia</taxon>
        <taxon>Myxococcales</taxon>
        <taxon>Cystobacterineae</taxon>
        <taxon>Myxococcaceae</taxon>
        <taxon>Corallococcus</taxon>
    </lineage>
</organism>
<dbReference type="Gene3D" id="2.160.20.10">
    <property type="entry name" value="Single-stranded right-handed beta-helix, Pectin lyase-like"/>
    <property type="match status" value="1"/>
</dbReference>
<dbReference type="SUPFAM" id="SSF51126">
    <property type="entry name" value="Pectin lyase-like"/>
    <property type="match status" value="1"/>
</dbReference>
<evidence type="ECO:0000313" key="3">
    <source>
        <dbReference type="EMBL" id="MBE4748352.1"/>
    </source>
</evidence>